<dbReference type="Proteomes" id="UP000037505">
    <property type="component" value="Unassembled WGS sequence"/>
</dbReference>
<organism evidence="3 4">
    <name type="scientific">Aspergillus nomiae NRRL (strain ATCC 15546 / NRRL 13137 / CBS 260.88 / M93)</name>
    <dbReference type="NCBI Taxonomy" id="1509407"/>
    <lineage>
        <taxon>Eukaryota</taxon>
        <taxon>Fungi</taxon>
        <taxon>Dikarya</taxon>
        <taxon>Ascomycota</taxon>
        <taxon>Pezizomycotina</taxon>
        <taxon>Eurotiomycetes</taxon>
        <taxon>Eurotiomycetidae</taxon>
        <taxon>Eurotiales</taxon>
        <taxon>Aspergillaceae</taxon>
        <taxon>Aspergillus</taxon>
        <taxon>Aspergillus subgen. Circumdati</taxon>
    </lineage>
</organism>
<keyword evidence="4" id="KW-1185">Reference proteome</keyword>
<feature type="region of interest" description="Disordered" evidence="2">
    <location>
        <begin position="32"/>
        <end position="72"/>
    </location>
</feature>
<evidence type="ECO:0000256" key="1">
    <source>
        <dbReference type="ARBA" id="ARBA00010795"/>
    </source>
</evidence>
<dbReference type="PIRSF" id="PIRSF007951">
    <property type="entry name" value="Hemolysin, aegerolysin type"/>
    <property type="match status" value="1"/>
</dbReference>
<evidence type="ECO:0000256" key="2">
    <source>
        <dbReference type="SAM" id="MobiDB-lite"/>
    </source>
</evidence>
<dbReference type="OrthoDB" id="2727348at2759"/>
<dbReference type="RefSeq" id="XP_015405266.1">
    <property type="nucleotide sequence ID" value="XM_015554758.1"/>
</dbReference>
<dbReference type="AlphaFoldDB" id="A0A0L1IYV1"/>
<reference evidence="3 4" key="1">
    <citation type="submission" date="2014-06" db="EMBL/GenBank/DDBJ databases">
        <title>The Genome of the Aflatoxigenic Filamentous Fungus Aspergillus nomius.</title>
        <authorList>
            <person name="Moore M.G."/>
            <person name="Shannon B.M."/>
            <person name="Brian M.M."/>
        </authorList>
    </citation>
    <scope>NUCLEOTIDE SEQUENCE [LARGE SCALE GENOMIC DNA]</scope>
    <source>
        <strain evidence="3 4">NRRL 13137</strain>
    </source>
</reference>
<evidence type="ECO:0000313" key="3">
    <source>
        <dbReference type="EMBL" id="KNG84343.1"/>
    </source>
</evidence>
<sequence length="132" mass="14513">MSSKKWVSICLLNTMSSTLSIRNASLSWGKWHEDGDQDNEISNSEVDNKTARSNESVKINSCGREGSPSGTMGGFEIYDGETKIGKIHWDCPWGGDNEFVVDERDEGYMVDVGSWSSQDAIGTVQVAVDKLD</sequence>
<dbReference type="GO" id="GO:0019836">
    <property type="term" value="P:symbiont-mediated hemolysis of host erythrocyte"/>
    <property type="evidence" value="ECO:0007669"/>
    <property type="project" value="InterPro"/>
</dbReference>
<dbReference type="GeneID" id="26811306"/>
<comment type="similarity">
    <text evidence="1">Belongs to the aegerolysin family.</text>
</comment>
<comment type="caution">
    <text evidence="3">The sequence shown here is derived from an EMBL/GenBank/DDBJ whole genome shotgun (WGS) entry which is preliminary data.</text>
</comment>
<accession>A0A0L1IYV1</accession>
<dbReference type="STRING" id="1509407.A0A0L1IYV1"/>
<dbReference type="EMBL" id="JNOM01000213">
    <property type="protein sequence ID" value="KNG84343.1"/>
    <property type="molecule type" value="Genomic_DNA"/>
</dbReference>
<dbReference type="Pfam" id="PF06355">
    <property type="entry name" value="Aegerolysin"/>
    <property type="match status" value="1"/>
</dbReference>
<dbReference type="Gene3D" id="2.60.270.50">
    <property type="match status" value="1"/>
</dbReference>
<gene>
    <name evidence="3" type="ORF">ANOM_009502</name>
</gene>
<evidence type="ECO:0000313" key="4">
    <source>
        <dbReference type="Proteomes" id="UP000037505"/>
    </source>
</evidence>
<protein>
    <submittedName>
        <fullName evidence="3">Asp-hemolysin</fullName>
    </submittedName>
</protein>
<proteinExistence type="inferred from homology"/>
<name>A0A0L1IYV1_ASPN3</name>
<dbReference type="InterPro" id="IPR009413">
    <property type="entry name" value="Aegerolysin-typ"/>
</dbReference>